<dbReference type="Pfam" id="PF05699">
    <property type="entry name" value="Dimer_Tnp_hAT"/>
    <property type="match status" value="1"/>
</dbReference>
<evidence type="ECO:0000256" key="2">
    <source>
        <dbReference type="SAM" id="MobiDB-lite"/>
    </source>
</evidence>
<reference evidence="4 5" key="1">
    <citation type="submission" date="2021-09" db="EMBL/GenBank/DDBJ databases">
        <title>Genomic insights and catalytic innovation underlie evolution of tropane alkaloids biosynthesis.</title>
        <authorList>
            <person name="Wang Y.-J."/>
            <person name="Tian T."/>
            <person name="Huang J.-P."/>
            <person name="Huang S.-X."/>
        </authorList>
    </citation>
    <scope>NUCLEOTIDE SEQUENCE [LARGE SCALE GENOMIC DNA]</scope>
    <source>
        <strain evidence="4">KIB-2018</strain>
        <tissue evidence="4">Leaf</tissue>
    </source>
</reference>
<dbReference type="GO" id="GO:0046983">
    <property type="term" value="F:protein dimerization activity"/>
    <property type="evidence" value="ECO:0007669"/>
    <property type="project" value="InterPro"/>
</dbReference>
<name>A0AAV8TV65_9ROSI</name>
<evidence type="ECO:0000313" key="5">
    <source>
        <dbReference type="Proteomes" id="UP001159364"/>
    </source>
</evidence>
<dbReference type="AlphaFoldDB" id="A0AAV8TV65"/>
<proteinExistence type="predicted"/>
<sequence length="142" mass="15757">MEQEGSNNPMIPFNVGSPNEEAREASGKEMPPVPLAPKRKAMAKRSEVWHHFTAFVAEDGTRKAILISTMSSESAFSTGGRVLDAFRSSLTPKIVQALICGQDWIRASVTRHEIKIEEDLEDLERLENELSQISVDHGLPEV</sequence>
<keyword evidence="5" id="KW-1185">Reference proteome</keyword>
<dbReference type="SUPFAM" id="SSF53098">
    <property type="entry name" value="Ribonuclease H-like"/>
    <property type="match status" value="1"/>
</dbReference>
<dbReference type="InterPro" id="IPR008906">
    <property type="entry name" value="HATC_C_dom"/>
</dbReference>
<dbReference type="EMBL" id="JAIWQS010000003">
    <property type="protein sequence ID" value="KAJ8770713.1"/>
    <property type="molecule type" value="Genomic_DNA"/>
</dbReference>
<keyword evidence="1" id="KW-0175">Coiled coil</keyword>
<feature type="domain" description="HAT C-terminal dimerisation" evidence="3">
    <location>
        <begin position="64"/>
        <end position="105"/>
    </location>
</feature>
<evidence type="ECO:0000259" key="3">
    <source>
        <dbReference type="Pfam" id="PF05699"/>
    </source>
</evidence>
<dbReference type="InterPro" id="IPR012337">
    <property type="entry name" value="RNaseH-like_sf"/>
</dbReference>
<protein>
    <recommendedName>
        <fullName evidence="3">HAT C-terminal dimerisation domain-containing protein</fullName>
    </recommendedName>
</protein>
<evidence type="ECO:0000256" key="1">
    <source>
        <dbReference type="SAM" id="Coils"/>
    </source>
</evidence>
<dbReference type="PANTHER" id="PTHR23272">
    <property type="entry name" value="BED FINGER-RELATED"/>
    <property type="match status" value="1"/>
</dbReference>
<dbReference type="Proteomes" id="UP001159364">
    <property type="component" value="Linkage Group LG03"/>
</dbReference>
<gene>
    <name evidence="4" type="ORF">K2173_021360</name>
</gene>
<evidence type="ECO:0000313" key="4">
    <source>
        <dbReference type="EMBL" id="KAJ8770713.1"/>
    </source>
</evidence>
<comment type="caution">
    <text evidence="4">The sequence shown here is derived from an EMBL/GenBank/DDBJ whole genome shotgun (WGS) entry which is preliminary data.</text>
</comment>
<dbReference type="PANTHER" id="PTHR23272:SF193">
    <property type="entry name" value="OS07G0624100 PROTEIN"/>
    <property type="match status" value="1"/>
</dbReference>
<feature type="region of interest" description="Disordered" evidence="2">
    <location>
        <begin position="1"/>
        <end position="39"/>
    </location>
</feature>
<feature type="coiled-coil region" evidence="1">
    <location>
        <begin position="109"/>
        <end position="136"/>
    </location>
</feature>
<organism evidence="4 5">
    <name type="scientific">Erythroxylum novogranatense</name>
    <dbReference type="NCBI Taxonomy" id="1862640"/>
    <lineage>
        <taxon>Eukaryota</taxon>
        <taxon>Viridiplantae</taxon>
        <taxon>Streptophyta</taxon>
        <taxon>Embryophyta</taxon>
        <taxon>Tracheophyta</taxon>
        <taxon>Spermatophyta</taxon>
        <taxon>Magnoliopsida</taxon>
        <taxon>eudicotyledons</taxon>
        <taxon>Gunneridae</taxon>
        <taxon>Pentapetalae</taxon>
        <taxon>rosids</taxon>
        <taxon>fabids</taxon>
        <taxon>Malpighiales</taxon>
        <taxon>Erythroxylaceae</taxon>
        <taxon>Erythroxylum</taxon>
    </lineage>
</organism>
<accession>A0AAV8TV65</accession>